<dbReference type="Proteomes" id="UP000182235">
    <property type="component" value="Unassembled WGS sequence"/>
</dbReference>
<keyword evidence="4" id="KW-1185">Reference proteome</keyword>
<keyword evidence="2" id="KW-0812">Transmembrane</keyword>
<keyword evidence="2" id="KW-1133">Transmembrane helix</keyword>
<accession>A0A1J9Q7Q7</accession>
<feature type="region of interest" description="Disordered" evidence="1">
    <location>
        <begin position="61"/>
        <end position="98"/>
    </location>
</feature>
<sequence>MIPTFSHFSIPLPSVRLPTPSMRTSSLVIIGILPVAAPTAYLLYLRLTTIRHITSSTGRYHPIPTIDKSSSRPQSPSPSPSSPSSSFSSDPPPLPVTIPAHLPTSPSHIIMYERITSHPIPLTSLHLSDRSSASPSDNVHALLTTYLRTTMKAFSRTPQAYIIRSALRGNPAGATFDDSCIDALEFVPGDRVNGVYVVTYRGEGHHDGAGLAGLGERVEMKLETPVGYAGPGKEVEGMIIAGIEGVRGGVGKQEGQREVGDILLVNETWFWRGEKGKPVMLESLVGRWLHGLLAGWLVVKGMKAITV</sequence>
<gene>
    <name evidence="3" type="ORF">AJ78_03566</name>
</gene>
<protein>
    <submittedName>
        <fullName evidence="3">Uncharacterized protein</fullName>
    </submittedName>
</protein>
<comment type="caution">
    <text evidence="3">The sequence shown here is derived from an EMBL/GenBank/DDBJ whole genome shotgun (WGS) entry which is preliminary data.</text>
</comment>
<evidence type="ECO:0000313" key="4">
    <source>
        <dbReference type="Proteomes" id="UP000182235"/>
    </source>
</evidence>
<name>A0A1J9Q7Q7_9EURO</name>
<dbReference type="OrthoDB" id="5599753at2759"/>
<evidence type="ECO:0000256" key="2">
    <source>
        <dbReference type="SAM" id="Phobius"/>
    </source>
</evidence>
<evidence type="ECO:0000256" key="1">
    <source>
        <dbReference type="SAM" id="MobiDB-lite"/>
    </source>
</evidence>
<keyword evidence="2" id="KW-0472">Membrane</keyword>
<dbReference type="AlphaFoldDB" id="A0A1J9Q7Q7"/>
<dbReference type="VEuPathDB" id="FungiDB:AJ78_03566"/>
<organism evidence="3 4">
    <name type="scientific">Emergomyces pasteurianus Ep9510</name>
    <dbReference type="NCBI Taxonomy" id="1447872"/>
    <lineage>
        <taxon>Eukaryota</taxon>
        <taxon>Fungi</taxon>
        <taxon>Dikarya</taxon>
        <taxon>Ascomycota</taxon>
        <taxon>Pezizomycotina</taxon>
        <taxon>Eurotiomycetes</taxon>
        <taxon>Eurotiomycetidae</taxon>
        <taxon>Onygenales</taxon>
        <taxon>Ajellomycetaceae</taxon>
        <taxon>Emergomyces</taxon>
    </lineage>
</organism>
<dbReference type="EMBL" id="LGRN01000116">
    <property type="protein sequence ID" value="OJD16275.1"/>
    <property type="molecule type" value="Genomic_DNA"/>
</dbReference>
<proteinExistence type="predicted"/>
<evidence type="ECO:0000313" key="3">
    <source>
        <dbReference type="EMBL" id="OJD16275.1"/>
    </source>
</evidence>
<feature type="transmembrane region" description="Helical" evidence="2">
    <location>
        <begin position="26"/>
        <end position="45"/>
    </location>
</feature>
<reference evidence="3 4" key="1">
    <citation type="submission" date="2015-07" db="EMBL/GenBank/DDBJ databases">
        <title>Emmonsia species relationships and genome sequence.</title>
        <authorList>
            <consortium name="The Broad Institute Genomics Platform"/>
            <person name="Cuomo C.A."/>
            <person name="Munoz J.F."/>
            <person name="Imamovic A."/>
            <person name="Priest M.E."/>
            <person name="Young S."/>
            <person name="Clay O.K."/>
            <person name="McEwen J.G."/>
        </authorList>
    </citation>
    <scope>NUCLEOTIDE SEQUENCE [LARGE SCALE GENOMIC DNA]</scope>
    <source>
        <strain evidence="3 4">UAMH 9510</strain>
    </source>
</reference>